<name>A0A4U5TP88_9FLAO</name>
<dbReference type="RefSeq" id="WP_138932489.1">
    <property type="nucleotide sequence ID" value="NZ_SWMU01000004.1"/>
</dbReference>
<dbReference type="PANTHER" id="PTHR39961:SF1">
    <property type="entry name" value="DUF458 DOMAIN-CONTAINING PROTEIN"/>
    <property type="match status" value="1"/>
</dbReference>
<reference evidence="1 2" key="1">
    <citation type="submission" date="2019-04" db="EMBL/GenBank/DDBJ databases">
        <title>Psychroflexus halotolerans sp. nov., isolated from a marine solar saltern.</title>
        <authorList>
            <person name="Feng X."/>
        </authorList>
    </citation>
    <scope>NUCLEOTIDE SEQUENCE [LARGE SCALE GENOMIC DNA]</scope>
    <source>
        <strain evidence="1 2">WDS2C27</strain>
    </source>
</reference>
<evidence type="ECO:0000313" key="2">
    <source>
        <dbReference type="Proteomes" id="UP000306552"/>
    </source>
</evidence>
<dbReference type="EMBL" id="SWMU01000004">
    <property type="protein sequence ID" value="TKS55662.1"/>
    <property type="molecule type" value="Genomic_DNA"/>
</dbReference>
<dbReference type="Pfam" id="PF04308">
    <property type="entry name" value="RNaseH_like"/>
    <property type="match status" value="1"/>
</dbReference>
<dbReference type="AlphaFoldDB" id="A0A4U5TP88"/>
<sequence>MQFKKLTDEISFDVAEYVKSYLNFHKNRNINLYLGCDSHNRLKTTYATTLVFNVGATGCHVIYQKEVVPLITDMWTRLWGEAERSVETALYLRERGIEIDTIDLDYNIDPAYKSNKLVSAAVGYVESLGFKARVKPELLPAVYAADHIVG</sequence>
<dbReference type="InterPro" id="IPR007405">
    <property type="entry name" value="Phage_KVP40_Orf299"/>
</dbReference>
<dbReference type="OrthoDB" id="13663at2"/>
<dbReference type="PANTHER" id="PTHR39961">
    <property type="entry name" value="HYPOTHETICAL CYTOSOLIC PROTEIN"/>
    <property type="match status" value="1"/>
</dbReference>
<accession>A0A4U5TP88</accession>
<dbReference type="Proteomes" id="UP000306552">
    <property type="component" value="Unassembled WGS sequence"/>
</dbReference>
<comment type="caution">
    <text evidence="1">The sequence shown here is derived from an EMBL/GenBank/DDBJ whole genome shotgun (WGS) entry which is preliminary data.</text>
</comment>
<evidence type="ECO:0000313" key="1">
    <source>
        <dbReference type="EMBL" id="TKS55662.1"/>
    </source>
</evidence>
<proteinExistence type="predicted"/>
<organism evidence="1 2">
    <name type="scientific">Mesohalobacter halotolerans</name>
    <dbReference type="NCBI Taxonomy" id="1883405"/>
    <lineage>
        <taxon>Bacteria</taxon>
        <taxon>Pseudomonadati</taxon>
        <taxon>Bacteroidota</taxon>
        <taxon>Flavobacteriia</taxon>
        <taxon>Flavobacteriales</taxon>
        <taxon>Flavobacteriaceae</taxon>
        <taxon>Mesohalobacter</taxon>
    </lineage>
</organism>
<protein>
    <submittedName>
        <fullName evidence="1">Uncharacterized protein</fullName>
    </submittedName>
</protein>
<gene>
    <name evidence="1" type="ORF">FCN74_10140</name>
</gene>
<keyword evidence="2" id="KW-1185">Reference proteome</keyword>